<protein>
    <submittedName>
        <fullName evidence="3">NTP transferase domain-containing protein</fullName>
    </submittedName>
</protein>
<dbReference type="GO" id="GO:0016779">
    <property type="term" value="F:nucleotidyltransferase activity"/>
    <property type="evidence" value="ECO:0007669"/>
    <property type="project" value="UniProtKB-ARBA"/>
</dbReference>
<keyword evidence="1" id="KW-0460">Magnesium</keyword>
<organism evidence="3 4">
    <name type="scientific">Alteraurantiacibacter buctensis</name>
    <dbReference type="NCBI Taxonomy" id="1503981"/>
    <lineage>
        <taxon>Bacteria</taxon>
        <taxon>Pseudomonadati</taxon>
        <taxon>Pseudomonadota</taxon>
        <taxon>Alphaproteobacteria</taxon>
        <taxon>Sphingomonadales</taxon>
        <taxon>Erythrobacteraceae</taxon>
        <taxon>Alteraurantiacibacter</taxon>
    </lineage>
</organism>
<evidence type="ECO:0000256" key="1">
    <source>
        <dbReference type="ARBA" id="ARBA00022842"/>
    </source>
</evidence>
<dbReference type="InterPro" id="IPR029044">
    <property type="entry name" value="Nucleotide-diphossugar_trans"/>
</dbReference>
<comment type="caution">
    <text evidence="3">The sequence shown here is derived from an EMBL/GenBank/DDBJ whole genome shotgun (WGS) entry which is preliminary data.</text>
</comment>
<dbReference type="PANTHER" id="PTHR43777">
    <property type="entry name" value="MOLYBDENUM COFACTOR CYTIDYLYLTRANSFERASE"/>
    <property type="match status" value="1"/>
</dbReference>
<dbReference type="Pfam" id="PF12804">
    <property type="entry name" value="NTP_transf_3"/>
    <property type="match status" value="1"/>
</dbReference>
<dbReference type="AlphaFoldDB" id="A0A844YVM3"/>
<keyword evidence="3" id="KW-0808">Transferase</keyword>
<feature type="domain" description="MobA-like NTP transferase" evidence="2">
    <location>
        <begin position="10"/>
        <end position="162"/>
    </location>
</feature>
<name>A0A844YVM3_9SPHN</name>
<evidence type="ECO:0000313" key="4">
    <source>
        <dbReference type="Proteomes" id="UP000466966"/>
    </source>
</evidence>
<proteinExistence type="predicted"/>
<dbReference type="EMBL" id="WTYV01000002">
    <property type="protein sequence ID" value="MXO71192.1"/>
    <property type="molecule type" value="Genomic_DNA"/>
</dbReference>
<dbReference type="PANTHER" id="PTHR43777:SF1">
    <property type="entry name" value="MOLYBDENUM COFACTOR CYTIDYLYLTRANSFERASE"/>
    <property type="match status" value="1"/>
</dbReference>
<dbReference type="OrthoDB" id="9779263at2"/>
<evidence type="ECO:0000313" key="3">
    <source>
        <dbReference type="EMBL" id="MXO71192.1"/>
    </source>
</evidence>
<gene>
    <name evidence="3" type="ORF">GRI99_06010</name>
</gene>
<dbReference type="RefSeq" id="WP_160771133.1">
    <property type="nucleotide sequence ID" value="NZ_WTYV01000002.1"/>
</dbReference>
<sequence length="190" mass="19005">MPDDPPPLVAVLAAGAASRFGGGKLDADLAGKRVGRWVLDAVGEAGLPPGVIVVPGHVPAFAAESGWPTLTNICASDGIGTSIALAASAALGQGRRLLVLLADMPLVTPEHLAALLAHPAAATTYPDGKAGVPALVGPDLLPHLAELDGPTGAGPLLARYPRVAAPNGMLLDIDRPEDLARAAQLLTGRG</sequence>
<reference evidence="3 4" key="1">
    <citation type="submission" date="2019-12" db="EMBL/GenBank/DDBJ databases">
        <title>Genomic-based taxomic classification of the family Erythrobacteraceae.</title>
        <authorList>
            <person name="Xu L."/>
        </authorList>
    </citation>
    <scope>NUCLEOTIDE SEQUENCE [LARGE SCALE GENOMIC DNA]</scope>
    <source>
        <strain evidence="3 4">M0322</strain>
    </source>
</reference>
<dbReference type="InterPro" id="IPR025877">
    <property type="entry name" value="MobA-like_NTP_Trfase"/>
</dbReference>
<dbReference type="SUPFAM" id="SSF53448">
    <property type="entry name" value="Nucleotide-diphospho-sugar transferases"/>
    <property type="match status" value="1"/>
</dbReference>
<dbReference type="Gene3D" id="3.90.550.10">
    <property type="entry name" value="Spore Coat Polysaccharide Biosynthesis Protein SpsA, Chain A"/>
    <property type="match status" value="1"/>
</dbReference>
<keyword evidence="4" id="KW-1185">Reference proteome</keyword>
<accession>A0A844YVM3</accession>
<dbReference type="Proteomes" id="UP000466966">
    <property type="component" value="Unassembled WGS sequence"/>
</dbReference>
<evidence type="ECO:0000259" key="2">
    <source>
        <dbReference type="Pfam" id="PF12804"/>
    </source>
</evidence>